<keyword evidence="2" id="KW-0808">Transferase</keyword>
<accession>L0JD13</accession>
<dbReference type="GO" id="GO:0009244">
    <property type="term" value="P:lipopolysaccharide core region biosynthetic process"/>
    <property type="evidence" value="ECO:0007669"/>
    <property type="project" value="TreeGrafter"/>
</dbReference>
<evidence type="ECO:0000256" key="2">
    <source>
        <dbReference type="ARBA" id="ARBA00022679"/>
    </source>
</evidence>
<dbReference type="GO" id="GO:0005829">
    <property type="term" value="C:cytosol"/>
    <property type="evidence" value="ECO:0007669"/>
    <property type="project" value="TreeGrafter"/>
</dbReference>
<dbReference type="Proteomes" id="UP000010862">
    <property type="component" value="Chromosome 1"/>
</dbReference>
<dbReference type="InterPro" id="IPR002201">
    <property type="entry name" value="Glyco_trans_9"/>
</dbReference>
<evidence type="ECO:0000313" key="4">
    <source>
        <dbReference type="Proteomes" id="UP000010862"/>
    </source>
</evidence>
<proteinExistence type="predicted"/>
<dbReference type="Gene3D" id="3.40.50.2000">
    <property type="entry name" value="Glycogen Phosphorylase B"/>
    <property type="match status" value="2"/>
</dbReference>
<dbReference type="SUPFAM" id="SSF53756">
    <property type="entry name" value="UDP-Glycosyltransferase/glycogen phosphorylase"/>
    <property type="match status" value="1"/>
</dbReference>
<dbReference type="Pfam" id="PF01075">
    <property type="entry name" value="Glyco_transf_9"/>
    <property type="match status" value="1"/>
</dbReference>
<organism evidence="3 4">
    <name type="scientific">Prevotella dentalis (strain ATCC 49559 / DSM 3688 / JCM 13448 / NCTC 12043 / ES 2772)</name>
    <name type="common">Mitsuokella dentalis</name>
    <dbReference type="NCBI Taxonomy" id="908937"/>
    <lineage>
        <taxon>Bacteria</taxon>
        <taxon>Pseudomonadati</taxon>
        <taxon>Bacteroidota</taxon>
        <taxon>Bacteroidia</taxon>
        <taxon>Bacteroidales</taxon>
        <taxon>Prevotellaceae</taxon>
        <taxon>Prevotella</taxon>
    </lineage>
</organism>
<evidence type="ECO:0000313" key="3">
    <source>
        <dbReference type="EMBL" id="AGB28723.1"/>
    </source>
</evidence>
<dbReference type="AlphaFoldDB" id="L0JD13"/>
<evidence type="ECO:0000256" key="1">
    <source>
        <dbReference type="ARBA" id="ARBA00022676"/>
    </source>
</evidence>
<dbReference type="PANTHER" id="PTHR30160">
    <property type="entry name" value="TETRAACYLDISACCHARIDE 4'-KINASE-RELATED"/>
    <property type="match status" value="1"/>
</dbReference>
<keyword evidence="1" id="KW-0328">Glycosyltransferase</keyword>
<protein>
    <submittedName>
        <fullName evidence="3">ADP-heptose:LPS heptosyltransferase</fullName>
    </submittedName>
</protein>
<dbReference type="CDD" id="cd03789">
    <property type="entry name" value="GT9_LPS_heptosyltransferase"/>
    <property type="match status" value="1"/>
</dbReference>
<sequence>MLLLPLPYSPSAFSLTMKTEHLLVIRFSALGDVAMTVPVVYALARQYPHVRITMLSRPFARPFFEHLAPNVSFMAADIHREYQGIRGLNALYRRLSAKHFTAIADLHNVLRSNYLRMRFNVDRCRVAHLDKHRQARRALTSTHHKVLQPLPTAFESYARVFRELGYPVRPEFSTLLQPEQSSLRQLPAVIGEKRPFQQWIGVAPFAAHRGKAYPVALMEQVLQQLLQRHPSCRIFFFGAGAREHEVIDALAARHPHCTNASAVLGGLAQELVLMSHLDVMVSMDSANMHLASLVGTPVVSVWGATHPYAGFMGWGQRPENAVQTALPCRPCSVFGNKPCHRGDYACLASIDPQTIAERVEQNLK</sequence>
<gene>
    <name evidence="3" type="ordered locus">Prede_1408</name>
</gene>
<dbReference type="PATRIC" id="fig|908937.9.peg.1480"/>
<name>L0JD13_PREDD</name>
<dbReference type="PANTHER" id="PTHR30160:SF22">
    <property type="entry name" value="LIPOPOLYSACCHARIDE CORE BIOSYNTHESIS PROTEIN"/>
    <property type="match status" value="1"/>
</dbReference>
<dbReference type="KEGG" id="pdt:Prede_1408"/>
<dbReference type="HOGENOM" id="CLU_038371_3_0_10"/>
<dbReference type="GO" id="GO:0008713">
    <property type="term" value="F:ADP-heptose-lipopolysaccharide heptosyltransferase activity"/>
    <property type="evidence" value="ECO:0007669"/>
    <property type="project" value="TreeGrafter"/>
</dbReference>
<keyword evidence="4" id="KW-1185">Reference proteome</keyword>
<reference evidence="4" key="1">
    <citation type="submission" date="2012-02" db="EMBL/GenBank/DDBJ databases">
        <title>Complete sequence of chromosome 1 of Prevotella dentalis DSM 3688.</title>
        <authorList>
            <person name="Lucas S."/>
            <person name="Copeland A."/>
            <person name="Lapidus A."/>
            <person name="Glavina del Rio T."/>
            <person name="Dalin E."/>
            <person name="Tice H."/>
            <person name="Bruce D."/>
            <person name="Goodwin L."/>
            <person name="Pitluck S."/>
            <person name="Peters L."/>
            <person name="Mikhailova N."/>
            <person name="Chertkov O."/>
            <person name="Kyrpides N."/>
            <person name="Mavromatis K."/>
            <person name="Ivanova N."/>
            <person name="Brettin T."/>
            <person name="Detter J.C."/>
            <person name="Han C."/>
            <person name="Larimer F."/>
            <person name="Land M."/>
            <person name="Hauser L."/>
            <person name="Markowitz V."/>
            <person name="Cheng J.-F."/>
            <person name="Hugenholtz P."/>
            <person name="Woyke T."/>
            <person name="Wu D."/>
            <person name="Gronow S."/>
            <person name="Wellnitz S."/>
            <person name="Brambilla E."/>
            <person name="Klenk H.-P."/>
            <person name="Eisen J.A."/>
        </authorList>
    </citation>
    <scope>NUCLEOTIDE SEQUENCE [LARGE SCALE GENOMIC DNA]</scope>
    <source>
        <strain evidence="4">ATCC 49559 / DSM 3688 / JCM 13448 / NCTC 12043 / ES 2772</strain>
    </source>
</reference>
<dbReference type="InterPro" id="IPR051199">
    <property type="entry name" value="LPS_LOS_Heptosyltrfase"/>
</dbReference>
<dbReference type="EMBL" id="CP003368">
    <property type="protein sequence ID" value="AGB28723.1"/>
    <property type="molecule type" value="Genomic_DNA"/>
</dbReference>